<name>A0A1M7Y9C6_9BACT</name>
<dbReference type="STRING" id="1121416.SAMN02745220_02711"/>
<evidence type="ECO:0000313" key="4">
    <source>
        <dbReference type="Proteomes" id="UP000184603"/>
    </source>
</evidence>
<accession>A0A1M7Y9C6</accession>
<comment type="catalytic activity">
    <reaction evidence="1">
        <text>ATP + protein L-histidine = ADP + protein N-phospho-L-histidine.</text>
        <dbReference type="EC" id="2.7.13.3"/>
    </reaction>
</comment>
<proteinExistence type="predicted"/>
<dbReference type="InterPro" id="IPR003661">
    <property type="entry name" value="HisK_dim/P_dom"/>
</dbReference>
<evidence type="ECO:0000256" key="1">
    <source>
        <dbReference type="ARBA" id="ARBA00000085"/>
    </source>
</evidence>
<dbReference type="Gene3D" id="1.10.287.130">
    <property type="match status" value="1"/>
</dbReference>
<keyword evidence="4" id="KW-1185">Reference proteome</keyword>
<dbReference type="EMBL" id="FRFE01000012">
    <property type="protein sequence ID" value="SHO49128.1"/>
    <property type="molecule type" value="Genomic_DNA"/>
</dbReference>
<dbReference type="AlphaFoldDB" id="A0A1M7Y9C6"/>
<sequence>MRNIESVDGLCLQVFGAISAMVSHDLKNTLAIINENAGLLDDLALMSGDSGVPAERVQKAAAKVAQQVTRSNTIIKNLNRFAHSGDAPVARAAVSDILQLMADLTTRKAAMRSMTVMVQSDPDHQVELGLFQLEALCYQILVHLYTVAIAGTAVTITSHVSDEGLVIRFAVHTSDLSSLGVFPGKEERVLLEALQGRCVVDEDAVLLTLPAV</sequence>
<dbReference type="OrthoDB" id="5417790at2"/>
<dbReference type="InterPro" id="IPR036097">
    <property type="entry name" value="HisK_dim/P_sf"/>
</dbReference>
<dbReference type="RefSeq" id="WP_073613989.1">
    <property type="nucleotide sequence ID" value="NZ_FRFE01000012.1"/>
</dbReference>
<gene>
    <name evidence="3" type="ORF">SAMN02745220_02711</name>
</gene>
<evidence type="ECO:0000313" key="3">
    <source>
        <dbReference type="EMBL" id="SHO49128.1"/>
    </source>
</evidence>
<dbReference type="Proteomes" id="UP000184603">
    <property type="component" value="Unassembled WGS sequence"/>
</dbReference>
<protein>
    <recommendedName>
        <fullName evidence="2">histidine kinase</fullName>
        <ecNumber evidence="2">2.7.13.3</ecNumber>
    </recommendedName>
</protein>
<organism evidence="3 4">
    <name type="scientific">Desulfopila aestuarii DSM 18488</name>
    <dbReference type="NCBI Taxonomy" id="1121416"/>
    <lineage>
        <taxon>Bacteria</taxon>
        <taxon>Pseudomonadati</taxon>
        <taxon>Thermodesulfobacteriota</taxon>
        <taxon>Desulfobulbia</taxon>
        <taxon>Desulfobulbales</taxon>
        <taxon>Desulfocapsaceae</taxon>
        <taxon>Desulfopila</taxon>
    </lineage>
</organism>
<reference evidence="3 4" key="1">
    <citation type="submission" date="2016-12" db="EMBL/GenBank/DDBJ databases">
        <authorList>
            <person name="Song W.-J."/>
            <person name="Kurnit D.M."/>
        </authorList>
    </citation>
    <scope>NUCLEOTIDE SEQUENCE [LARGE SCALE GENOMIC DNA]</scope>
    <source>
        <strain evidence="3 4">DSM 18488</strain>
    </source>
</reference>
<dbReference type="EC" id="2.7.13.3" evidence="2"/>
<evidence type="ECO:0000256" key="2">
    <source>
        <dbReference type="ARBA" id="ARBA00012438"/>
    </source>
</evidence>
<dbReference type="GO" id="GO:0000155">
    <property type="term" value="F:phosphorelay sensor kinase activity"/>
    <property type="evidence" value="ECO:0007669"/>
    <property type="project" value="InterPro"/>
</dbReference>
<dbReference type="SUPFAM" id="SSF47384">
    <property type="entry name" value="Homodimeric domain of signal transducing histidine kinase"/>
    <property type="match status" value="1"/>
</dbReference>
<dbReference type="CDD" id="cd00082">
    <property type="entry name" value="HisKA"/>
    <property type="match status" value="1"/>
</dbReference>